<comment type="caution">
    <text evidence="1">The sequence shown here is derived from an EMBL/GenBank/DDBJ whole genome shotgun (WGS) entry which is preliminary data.</text>
</comment>
<sequence>MHEQQQQHQAKVHLHAGSRIWTPHWLCKTIPPVMGNCNSSIKVYNRQSVLDRASCSNDVIPRGGIWL</sequence>
<name>A0A6A0AJ90_HAELA</name>
<keyword evidence="2" id="KW-1185">Reference proteome</keyword>
<evidence type="ECO:0000313" key="1">
    <source>
        <dbReference type="EMBL" id="GFH32124.1"/>
    </source>
</evidence>
<organism evidence="1 2">
    <name type="scientific">Haematococcus lacustris</name>
    <name type="common">Green alga</name>
    <name type="synonym">Haematococcus pluvialis</name>
    <dbReference type="NCBI Taxonomy" id="44745"/>
    <lineage>
        <taxon>Eukaryota</taxon>
        <taxon>Viridiplantae</taxon>
        <taxon>Chlorophyta</taxon>
        <taxon>core chlorophytes</taxon>
        <taxon>Chlorophyceae</taxon>
        <taxon>CS clade</taxon>
        <taxon>Chlamydomonadales</taxon>
        <taxon>Haematococcaceae</taxon>
        <taxon>Haematococcus</taxon>
    </lineage>
</organism>
<evidence type="ECO:0000313" key="2">
    <source>
        <dbReference type="Proteomes" id="UP000485058"/>
    </source>
</evidence>
<reference evidence="1 2" key="1">
    <citation type="submission" date="2020-02" db="EMBL/GenBank/DDBJ databases">
        <title>Draft genome sequence of Haematococcus lacustris strain NIES-144.</title>
        <authorList>
            <person name="Morimoto D."/>
            <person name="Nakagawa S."/>
            <person name="Yoshida T."/>
            <person name="Sawayama S."/>
        </authorList>
    </citation>
    <scope>NUCLEOTIDE SEQUENCE [LARGE SCALE GENOMIC DNA]</scope>
    <source>
        <strain evidence="1 2">NIES-144</strain>
    </source>
</reference>
<dbReference type="EMBL" id="BLLF01006283">
    <property type="protein sequence ID" value="GFH32124.1"/>
    <property type="molecule type" value="Genomic_DNA"/>
</dbReference>
<accession>A0A6A0AJ90</accession>
<feature type="non-terminal residue" evidence="1">
    <location>
        <position position="1"/>
    </location>
</feature>
<gene>
    <name evidence="1" type="ORF">HaLaN_31290</name>
</gene>
<dbReference type="Proteomes" id="UP000485058">
    <property type="component" value="Unassembled WGS sequence"/>
</dbReference>
<feature type="non-terminal residue" evidence="1">
    <location>
        <position position="67"/>
    </location>
</feature>
<proteinExistence type="predicted"/>
<protein>
    <submittedName>
        <fullName evidence="1">Uncharacterized protein</fullName>
    </submittedName>
</protein>
<dbReference type="AlphaFoldDB" id="A0A6A0AJ90"/>